<dbReference type="PROSITE" id="PS51094">
    <property type="entry name" value="PTS_EIIA_TYPE_2"/>
    <property type="match status" value="1"/>
</dbReference>
<dbReference type="PANTHER" id="PTHR30505">
    <property type="entry name" value="FRUCTOSE-LIKE PERMEASE"/>
    <property type="match status" value="1"/>
</dbReference>
<dbReference type="InterPro" id="IPR003501">
    <property type="entry name" value="PTS_EIIB_2/3"/>
</dbReference>
<keyword evidence="11 12" id="KW-0472">Membrane</keyword>
<evidence type="ECO:0000256" key="3">
    <source>
        <dbReference type="ARBA" id="ARBA00022475"/>
    </source>
</evidence>
<dbReference type="NCBIfam" id="TIGR00848">
    <property type="entry name" value="fruA"/>
    <property type="match status" value="1"/>
</dbReference>
<dbReference type="eggNOG" id="COG1445">
    <property type="taxonomic scope" value="Bacteria"/>
</dbReference>
<dbReference type="Proteomes" id="UP000184758">
    <property type="component" value="Unassembled WGS sequence"/>
</dbReference>
<evidence type="ECO:0000256" key="7">
    <source>
        <dbReference type="ARBA" id="ARBA00022683"/>
    </source>
</evidence>
<evidence type="ECO:0000313" key="17">
    <source>
        <dbReference type="Proteomes" id="UP000184758"/>
    </source>
</evidence>
<evidence type="ECO:0000313" key="16">
    <source>
        <dbReference type="EMBL" id="SIO32310.1"/>
    </source>
</evidence>
<dbReference type="CDD" id="cd00211">
    <property type="entry name" value="PTS_IIA_fru"/>
    <property type="match status" value="1"/>
</dbReference>
<reference evidence="17" key="1">
    <citation type="submission" date="2016-11" db="EMBL/GenBank/DDBJ databases">
        <authorList>
            <person name="Varghese N."/>
            <person name="Submissions S."/>
        </authorList>
    </citation>
    <scope>NUCLEOTIDE SEQUENCE [LARGE SCALE GENOMIC DNA]</scope>
    <source>
        <strain evidence="17">313</strain>
    </source>
</reference>
<dbReference type="Pfam" id="PF00359">
    <property type="entry name" value="PTS_EIIA_2"/>
    <property type="match status" value="1"/>
</dbReference>
<dbReference type="InterPro" id="IPR050864">
    <property type="entry name" value="Bacterial_PTS_Sugar_Transport"/>
</dbReference>
<evidence type="ECO:0000259" key="15">
    <source>
        <dbReference type="PROSITE" id="PS51104"/>
    </source>
</evidence>
<keyword evidence="3" id="KW-1003">Cell membrane</keyword>
<name>A0A1N6IJU9_9LACT</name>
<protein>
    <submittedName>
        <fullName evidence="16">PTS system D-fructose-specific IIB component (F1P-forming), Frc family /PTS system D-fructose-specific IIC component (F1P-forming), Frc family</fullName>
    </submittedName>
</protein>
<dbReference type="OrthoDB" id="9782569at2"/>
<dbReference type="Gene3D" id="3.40.50.2300">
    <property type="match status" value="1"/>
</dbReference>
<dbReference type="GO" id="GO:0005351">
    <property type="term" value="F:carbohydrate:proton symporter activity"/>
    <property type="evidence" value="ECO:0007669"/>
    <property type="project" value="InterPro"/>
</dbReference>
<evidence type="ECO:0000256" key="11">
    <source>
        <dbReference type="ARBA" id="ARBA00023136"/>
    </source>
</evidence>
<dbReference type="EMBL" id="FSRN01000003">
    <property type="protein sequence ID" value="SIO32310.1"/>
    <property type="molecule type" value="Genomic_DNA"/>
</dbReference>
<evidence type="ECO:0000256" key="12">
    <source>
        <dbReference type="SAM" id="Phobius"/>
    </source>
</evidence>
<dbReference type="PROSITE" id="PS51104">
    <property type="entry name" value="PTS_EIIC_TYPE_2"/>
    <property type="match status" value="1"/>
</dbReference>
<dbReference type="NCBIfam" id="TIGR00829">
    <property type="entry name" value="FRU"/>
    <property type="match status" value="1"/>
</dbReference>
<dbReference type="AlphaFoldDB" id="A0A1N6IJU9"/>
<dbReference type="PANTHER" id="PTHR30505:SF0">
    <property type="entry name" value="FRUCTOSE-LIKE PTS SYSTEM EIIBC COMPONENT-RELATED"/>
    <property type="match status" value="1"/>
</dbReference>
<dbReference type="InterPro" id="IPR002178">
    <property type="entry name" value="PTS_EIIA_type-2_dom"/>
</dbReference>
<feature type="transmembrane region" description="Helical" evidence="12">
    <location>
        <begin position="495"/>
        <end position="515"/>
    </location>
</feature>
<organism evidence="16 17">
    <name type="scientific">Carnobacterium alterfunditum</name>
    <dbReference type="NCBI Taxonomy" id="28230"/>
    <lineage>
        <taxon>Bacteria</taxon>
        <taxon>Bacillati</taxon>
        <taxon>Bacillota</taxon>
        <taxon>Bacilli</taxon>
        <taxon>Lactobacillales</taxon>
        <taxon>Carnobacteriaceae</taxon>
        <taxon>Carnobacterium</taxon>
    </lineage>
</organism>
<dbReference type="eggNOG" id="COG1762">
    <property type="taxonomic scope" value="Bacteria"/>
</dbReference>
<proteinExistence type="predicted"/>
<evidence type="ECO:0000256" key="1">
    <source>
        <dbReference type="ARBA" id="ARBA00004429"/>
    </source>
</evidence>
<keyword evidence="5" id="KW-0762">Sugar transport</keyword>
<feature type="transmembrane region" description="Helical" evidence="12">
    <location>
        <begin position="413"/>
        <end position="437"/>
    </location>
</feature>
<comment type="subcellular location">
    <subcellularLocation>
        <location evidence="1">Cell inner membrane</location>
        <topology evidence="1">Multi-pass membrane protein</topology>
    </subcellularLocation>
</comment>
<dbReference type="Pfam" id="PF02302">
    <property type="entry name" value="PTS_IIB"/>
    <property type="match status" value="1"/>
</dbReference>
<dbReference type="GO" id="GO:0022877">
    <property type="term" value="F:protein-N(PI)-phosphohistidine-fructose phosphotransferase system transporter activity"/>
    <property type="evidence" value="ECO:0007669"/>
    <property type="project" value="InterPro"/>
</dbReference>
<dbReference type="GO" id="GO:0005886">
    <property type="term" value="C:plasma membrane"/>
    <property type="evidence" value="ECO:0007669"/>
    <property type="project" value="UniProtKB-SubCell"/>
</dbReference>
<dbReference type="PROSITE" id="PS51099">
    <property type="entry name" value="PTS_EIIB_TYPE_2"/>
    <property type="match status" value="1"/>
</dbReference>
<evidence type="ECO:0000256" key="10">
    <source>
        <dbReference type="ARBA" id="ARBA00022989"/>
    </source>
</evidence>
<dbReference type="Gene3D" id="3.40.930.10">
    <property type="entry name" value="Mannitol-specific EII, Chain A"/>
    <property type="match status" value="1"/>
</dbReference>
<evidence type="ECO:0000256" key="8">
    <source>
        <dbReference type="ARBA" id="ARBA00022692"/>
    </source>
</evidence>
<dbReference type="STRING" id="28230.SAMN05878443_2377"/>
<keyword evidence="7" id="KW-0598">Phosphotransferase system</keyword>
<feature type="transmembrane region" description="Helical" evidence="12">
    <location>
        <begin position="535"/>
        <end position="554"/>
    </location>
</feature>
<dbReference type="RefSeq" id="WP_074200291.1">
    <property type="nucleotide sequence ID" value="NZ_FSRN01000003.1"/>
</dbReference>
<evidence type="ECO:0000256" key="9">
    <source>
        <dbReference type="ARBA" id="ARBA00022777"/>
    </source>
</evidence>
<dbReference type="CDD" id="cd05569">
    <property type="entry name" value="PTS_IIB_fructose"/>
    <property type="match status" value="1"/>
</dbReference>
<feature type="transmembrane region" description="Helical" evidence="12">
    <location>
        <begin position="382"/>
        <end position="401"/>
    </location>
</feature>
<dbReference type="InterPro" id="IPR006327">
    <property type="entry name" value="PTS_IIC_fruc"/>
</dbReference>
<feature type="transmembrane region" description="Helical" evidence="12">
    <location>
        <begin position="304"/>
        <end position="324"/>
    </location>
</feature>
<keyword evidence="2" id="KW-0813">Transport</keyword>
<feature type="transmembrane region" description="Helical" evidence="12">
    <location>
        <begin position="457"/>
        <end position="475"/>
    </location>
</feature>
<accession>A0A1N6IJU9</accession>
<dbReference type="InterPro" id="IPR013014">
    <property type="entry name" value="PTS_EIIC_2"/>
</dbReference>
<feature type="transmembrane region" description="Helical" evidence="12">
    <location>
        <begin position="600"/>
        <end position="621"/>
    </location>
</feature>
<feature type="domain" description="PTS EIIC type-2" evidence="15">
    <location>
        <begin position="294"/>
        <end position="630"/>
    </location>
</feature>
<keyword evidence="8 12" id="KW-0812">Transmembrane</keyword>
<evidence type="ECO:0000256" key="2">
    <source>
        <dbReference type="ARBA" id="ARBA00022448"/>
    </source>
</evidence>
<dbReference type="InterPro" id="IPR016152">
    <property type="entry name" value="PTrfase/Anion_transptr"/>
</dbReference>
<keyword evidence="6" id="KW-0808">Transferase</keyword>
<dbReference type="SUPFAM" id="SSF55804">
    <property type="entry name" value="Phoshotransferase/anion transport protein"/>
    <property type="match status" value="1"/>
</dbReference>
<feature type="domain" description="PTS EIIA type-2" evidence="13">
    <location>
        <begin position="5"/>
        <end position="149"/>
    </location>
</feature>
<sequence>MNINQVINNKKIFLDVDVETKTDLFKFAANQLYDLNLVSNKEKFVKALLNREELSPTGMGDNWAIPHGQDDSVKAASVLYIRTKKPIVYESLEGNSADKFFFIAVPSSTSSDHVKILSKIATLLMEDEFKKSMSNIKNKEDIMTLISNYSDEQDNEYSIKESKNKMESNEGKKVVAVTACTTGIAHTYMAEKALDQAARELNIDIFIEKQGAAGVEDALTFEQIEEADVVVLAIEKGINETRFAGKDILKVSPGKAIKEGKNVLLDALNKKSTYIKTGVQGEEVQSERKSAKGVYQHLLAGVSYMIPIVVAGGLAIALSFAFGITAFENEGSLAWALYEIGSNSAMALMFPVLAGFISYDIADKSGFAPGIIGGFIAHNTGSGFVGAILAGYLAGYVALFINKKVKFPESIRGLKNIVVIPVVTTIIVGLFLIYVIATPVVAIQGTVAGFLTTLSTNNAGIVALSLAFSIFYFDLGGPISKMVYAFAVSLLSSQIYSPMAAVMIIGMIPPLSMGIATMVRPNMFKEDQQEAGKTATLLGMSFITEGALPFAIAYPKQAIPSFMLGGFVGSVISLAFNIGVTAPHGGLFLVLIPNAITNPLLFVLALGVGSVVSAISMVTLMKLSVKSQLKKANLAK</sequence>
<evidence type="ECO:0000256" key="5">
    <source>
        <dbReference type="ARBA" id="ARBA00022597"/>
    </source>
</evidence>
<feature type="transmembrane region" description="Helical" evidence="12">
    <location>
        <begin position="345"/>
        <end position="362"/>
    </location>
</feature>
<dbReference type="GO" id="GO:0016301">
    <property type="term" value="F:kinase activity"/>
    <property type="evidence" value="ECO:0007669"/>
    <property type="project" value="UniProtKB-KW"/>
</dbReference>
<dbReference type="NCBIfam" id="TIGR01427">
    <property type="entry name" value="PTS_IIC_fructo"/>
    <property type="match status" value="1"/>
</dbReference>
<dbReference type="SUPFAM" id="SSF52794">
    <property type="entry name" value="PTS system IIB component-like"/>
    <property type="match status" value="1"/>
</dbReference>
<feature type="domain" description="PTS EIIB type-2" evidence="14">
    <location>
        <begin position="172"/>
        <end position="269"/>
    </location>
</feature>
<gene>
    <name evidence="16" type="ORF">SAMN05878443_2377</name>
</gene>
<keyword evidence="10 12" id="KW-1133">Transmembrane helix</keyword>
<evidence type="ECO:0000259" key="14">
    <source>
        <dbReference type="PROSITE" id="PS51099"/>
    </source>
</evidence>
<evidence type="ECO:0000256" key="6">
    <source>
        <dbReference type="ARBA" id="ARBA00022679"/>
    </source>
</evidence>
<keyword evidence="17" id="KW-1185">Reference proteome</keyword>
<dbReference type="InterPro" id="IPR003353">
    <property type="entry name" value="PTS_IIB_fruc"/>
</dbReference>
<dbReference type="GO" id="GO:0009401">
    <property type="term" value="P:phosphoenolpyruvate-dependent sugar phosphotransferase system"/>
    <property type="evidence" value="ECO:0007669"/>
    <property type="project" value="UniProtKB-KW"/>
</dbReference>
<dbReference type="InterPro" id="IPR004715">
    <property type="entry name" value="PTS_IIA_fruc"/>
</dbReference>
<keyword evidence="4" id="KW-0597">Phosphoprotein</keyword>
<dbReference type="eggNOG" id="COG1299">
    <property type="taxonomic scope" value="Bacteria"/>
</dbReference>
<dbReference type="InterPro" id="IPR013011">
    <property type="entry name" value="PTS_EIIB_2"/>
</dbReference>
<keyword evidence="9" id="KW-0418">Kinase</keyword>
<dbReference type="GO" id="GO:0090563">
    <property type="term" value="F:protein-phosphocysteine-sugar phosphotransferase activity"/>
    <property type="evidence" value="ECO:0007669"/>
    <property type="project" value="TreeGrafter"/>
</dbReference>
<evidence type="ECO:0000256" key="4">
    <source>
        <dbReference type="ARBA" id="ARBA00022553"/>
    </source>
</evidence>
<dbReference type="InterPro" id="IPR036095">
    <property type="entry name" value="PTS_EIIB-like_sf"/>
</dbReference>
<evidence type="ECO:0000259" key="13">
    <source>
        <dbReference type="PROSITE" id="PS51094"/>
    </source>
</evidence>